<keyword evidence="4 9" id="KW-0949">S-adenosyl-L-methionine</keyword>
<evidence type="ECO:0000259" key="10">
    <source>
        <dbReference type="PROSITE" id="PS51918"/>
    </source>
</evidence>
<dbReference type="SFLD" id="SFLDG01065">
    <property type="entry name" value="anaerobic_coproporphyrinogen-I"/>
    <property type="match status" value="1"/>
</dbReference>
<keyword evidence="5 9" id="KW-0479">Metal-binding</keyword>
<keyword evidence="7 9" id="KW-0411">Iron-sulfur</keyword>
<reference evidence="11" key="1">
    <citation type="submission" date="2020-02" db="EMBL/GenBank/DDBJ databases">
        <authorList>
            <person name="Meier V. D."/>
        </authorList>
    </citation>
    <scope>NUCLEOTIDE SEQUENCE</scope>
    <source>
        <strain evidence="11">AVDCRST_MAG77</strain>
    </source>
</reference>
<dbReference type="NCBIfam" id="TIGR00539">
    <property type="entry name" value="hemN_rel"/>
    <property type="match status" value="1"/>
</dbReference>
<evidence type="ECO:0000256" key="2">
    <source>
        <dbReference type="ARBA" id="ARBA00017228"/>
    </source>
</evidence>
<comment type="subcellular location">
    <subcellularLocation>
        <location evidence="9">Cytoplasm</location>
    </subcellularLocation>
</comment>
<evidence type="ECO:0000256" key="3">
    <source>
        <dbReference type="ARBA" id="ARBA00022617"/>
    </source>
</evidence>
<evidence type="ECO:0000256" key="8">
    <source>
        <dbReference type="ARBA" id="ARBA00023186"/>
    </source>
</evidence>
<dbReference type="SMART" id="SM00729">
    <property type="entry name" value="Elp3"/>
    <property type="match status" value="1"/>
</dbReference>
<dbReference type="SFLD" id="SFLDS00029">
    <property type="entry name" value="Radical_SAM"/>
    <property type="match status" value="1"/>
</dbReference>
<dbReference type="InterPro" id="IPR010723">
    <property type="entry name" value="HemN_C"/>
</dbReference>
<dbReference type="Pfam" id="PF06969">
    <property type="entry name" value="HemN_C"/>
    <property type="match status" value="1"/>
</dbReference>
<dbReference type="InterPro" id="IPR004559">
    <property type="entry name" value="HemW-like"/>
</dbReference>
<dbReference type="PANTHER" id="PTHR13932:SF5">
    <property type="entry name" value="RADICAL S-ADENOSYL METHIONINE DOMAIN-CONTAINING PROTEIN 1, MITOCHONDRIAL"/>
    <property type="match status" value="1"/>
</dbReference>
<dbReference type="Pfam" id="PF04055">
    <property type="entry name" value="Radical_SAM"/>
    <property type="match status" value="1"/>
</dbReference>
<name>A0A6J4IFV2_9CHLR</name>
<dbReference type="SUPFAM" id="SSF102114">
    <property type="entry name" value="Radical SAM enzymes"/>
    <property type="match status" value="1"/>
</dbReference>
<keyword evidence="3 9" id="KW-0349">Heme</keyword>
<dbReference type="GO" id="GO:0005737">
    <property type="term" value="C:cytoplasm"/>
    <property type="evidence" value="ECO:0007669"/>
    <property type="project" value="UniProtKB-SubCell"/>
</dbReference>
<dbReference type="InterPro" id="IPR007197">
    <property type="entry name" value="rSAM"/>
</dbReference>
<dbReference type="GO" id="GO:0046872">
    <property type="term" value="F:metal ion binding"/>
    <property type="evidence" value="ECO:0007669"/>
    <property type="project" value="UniProtKB-UniRule"/>
</dbReference>
<evidence type="ECO:0000256" key="7">
    <source>
        <dbReference type="ARBA" id="ARBA00023014"/>
    </source>
</evidence>
<dbReference type="GO" id="GO:0006779">
    <property type="term" value="P:porphyrin-containing compound biosynthetic process"/>
    <property type="evidence" value="ECO:0007669"/>
    <property type="project" value="InterPro"/>
</dbReference>
<dbReference type="Gene3D" id="3.20.20.70">
    <property type="entry name" value="Aldolase class I"/>
    <property type="match status" value="1"/>
</dbReference>
<dbReference type="AlphaFoldDB" id="A0A6J4IFV2"/>
<comment type="function">
    <text evidence="9">Probably acts as a heme chaperone, transferring heme to an unknown acceptor. Binds one molecule of heme per monomer, possibly covalently. Binds 1 [4Fe-4S] cluster. The cluster is coordinated with 3 cysteines and an exchangeable S-adenosyl-L-methionine.</text>
</comment>
<dbReference type="PANTHER" id="PTHR13932">
    <property type="entry name" value="COPROPORPHYRINIGEN III OXIDASE"/>
    <property type="match status" value="1"/>
</dbReference>
<evidence type="ECO:0000256" key="5">
    <source>
        <dbReference type="ARBA" id="ARBA00022723"/>
    </source>
</evidence>
<keyword evidence="9" id="KW-0004">4Fe-4S</keyword>
<dbReference type="InterPro" id="IPR058240">
    <property type="entry name" value="rSAM_sf"/>
</dbReference>
<accession>A0A6J4IFV2</accession>
<feature type="domain" description="Radical SAM core" evidence="10">
    <location>
        <begin position="11"/>
        <end position="247"/>
    </location>
</feature>
<evidence type="ECO:0000256" key="6">
    <source>
        <dbReference type="ARBA" id="ARBA00023004"/>
    </source>
</evidence>
<organism evidence="11">
    <name type="scientific">uncultured Chloroflexota bacterium</name>
    <dbReference type="NCBI Taxonomy" id="166587"/>
    <lineage>
        <taxon>Bacteria</taxon>
        <taxon>Bacillati</taxon>
        <taxon>Chloroflexota</taxon>
        <taxon>environmental samples</taxon>
    </lineage>
</organism>
<sequence>MAQLNPGKSDHPWLTPRAAYLHVPFCRTKCLYCDFNTYAGKDRLISEYVAALAGEIRARGAETGALPLRTVYFGGGTPSLLAVPQVRKLLDTLRDSCGVEPAAEVTLEANPGTFGPAYLEGLRALGVNRLSLGVQSLDDETLRRLARTHSAAAGLTAVRHARAAEIWSVNLDLIYGLPWQTIDTWRDHLTMALNTEPDHISLYALMVEEGTPLSTLVSRGQWEVPDQDAVADMYEAALPLLERAGFVHYEVSNWARPGHESRHNLVYWHNEAYLGCGAGAHSYVQGVRSWNVRPIEGYVRRVQSGAGVRAGDESLPVGEQVGETAALALRLRQEGLAFERFRSRFGIDPPARWTAQLAELSDMGLLEVDTDRARLTDKALLVNNEIASRFL</sequence>
<evidence type="ECO:0000256" key="4">
    <source>
        <dbReference type="ARBA" id="ARBA00022691"/>
    </source>
</evidence>
<evidence type="ECO:0000256" key="1">
    <source>
        <dbReference type="ARBA" id="ARBA00006100"/>
    </source>
</evidence>
<proteinExistence type="inferred from homology"/>
<gene>
    <name evidence="11" type="ORF">AVDCRST_MAG77-2108</name>
</gene>
<dbReference type="SFLD" id="SFLDF00288">
    <property type="entry name" value="HemN-like__clustered_with_nucl"/>
    <property type="match status" value="1"/>
</dbReference>
<evidence type="ECO:0000256" key="9">
    <source>
        <dbReference type="RuleBase" id="RU364116"/>
    </source>
</evidence>
<dbReference type="InterPro" id="IPR013785">
    <property type="entry name" value="Aldolase_TIM"/>
</dbReference>
<evidence type="ECO:0000313" key="11">
    <source>
        <dbReference type="EMBL" id="CAA9249620.1"/>
    </source>
</evidence>
<dbReference type="GO" id="GO:0051539">
    <property type="term" value="F:4 iron, 4 sulfur cluster binding"/>
    <property type="evidence" value="ECO:0007669"/>
    <property type="project" value="UniProtKB-UniRule"/>
</dbReference>
<dbReference type="SFLD" id="SFLDF00562">
    <property type="entry name" value="HemN-like__clustered_with_heat"/>
    <property type="match status" value="1"/>
</dbReference>
<protein>
    <recommendedName>
        <fullName evidence="2 9">Heme chaperone HemW</fullName>
    </recommendedName>
</protein>
<dbReference type="SFLD" id="SFLDG01082">
    <property type="entry name" value="B12-binding_domain_containing"/>
    <property type="match status" value="1"/>
</dbReference>
<dbReference type="InterPro" id="IPR006638">
    <property type="entry name" value="Elp3/MiaA/NifB-like_rSAM"/>
</dbReference>
<keyword evidence="11" id="KW-0346">Stress response</keyword>
<keyword evidence="8 9" id="KW-0143">Chaperone</keyword>
<dbReference type="EMBL" id="CADCTC010000122">
    <property type="protein sequence ID" value="CAA9249620.1"/>
    <property type="molecule type" value="Genomic_DNA"/>
</dbReference>
<comment type="similarity">
    <text evidence="1">Belongs to the anaerobic coproporphyrinogen-III oxidase family. HemW subfamily.</text>
</comment>
<dbReference type="GO" id="GO:0004109">
    <property type="term" value="F:coproporphyrinogen oxidase activity"/>
    <property type="evidence" value="ECO:0007669"/>
    <property type="project" value="InterPro"/>
</dbReference>
<dbReference type="PROSITE" id="PS51918">
    <property type="entry name" value="RADICAL_SAM"/>
    <property type="match status" value="1"/>
</dbReference>
<keyword evidence="6 9" id="KW-0408">Iron</keyword>
<dbReference type="InterPro" id="IPR034505">
    <property type="entry name" value="Coproporphyrinogen-III_oxidase"/>
</dbReference>
<dbReference type="CDD" id="cd01335">
    <property type="entry name" value="Radical_SAM"/>
    <property type="match status" value="1"/>
</dbReference>
<keyword evidence="9" id="KW-0963">Cytoplasm</keyword>